<evidence type="ECO:0000313" key="2">
    <source>
        <dbReference type="EMBL" id="KAK6181003.1"/>
    </source>
</evidence>
<dbReference type="InterPro" id="IPR021109">
    <property type="entry name" value="Peptidase_aspartic_dom_sf"/>
</dbReference>
<name>A0AAN8PRC4_PATCE</name>
<dbReference type="PANTHER" id="PTHR47331">
    <property type="entry name" value="PHD-TYPE DOMAIN-CONTAINING PROTEIN"/>
    <property type="match status" value="1"/>
</dbReference>
<evidence type="ECO:0000256" key="1">
    <source>
        <dbReference type="SAM" id="MobiDB-lite"/>
    </source>
</evidence>
<organism evidence="2 3">
    <name type="scientific">Patella caerulea</name>
    <name type="common">Rayed Mediterranean limpet</name>
    <dbReference type="NCBI Taxonomy" id="87958"/>
    <lineage>
        <taxon>Eukaryota</taxon>
        <taxon>Metazoa</taxon>
        <taxon>Spiralia</taxon>
        <taxon>Lophotrochozoa</taxon>
        <taxon>Mollusca</taxon>
        <taxon>Gastropoda</taxon>
        <taxon>Patellogastropoda</taxon>
        <taxon>Patelloidea</taxon>
        <taxon>Patellidae</taxon>
        <taxon>Patella</taxon>
    </lineage>
</organism>
<proteinExistence type="predicted"/>
<comment type="caution">
    <text evidence="2">The sequence shown here is derived from an EMBL/GenBank/DDBJ whole genome shotgun (WGS) entry which is preliminary data.</text>
</comment>
<evidence type="ECO:0008006" key="4">
    <source>
        <dbReference type="Google" id="ProtNLM"/>
    </source>
</evidence>
<keyword evidence="3" id="KW-1185">Reference proteome</keyword>
<sequence length="282" mass="31272">MKSGCEMNHQPLLHEDHSRSTQANSSSSSINSAGCCQLPVVKVHVQDDYGVTHEAIAMIDSGSQQSLIRKSFANKLRLRGSQPQDIHIRSAGGCEMFEKSKIYALKISDVNNSQVYELTASSLETVCGDIPPIENHNLSLYPHLSGLLDLIYCDCRKVDLLIGTNFPTAFKDLGSCCISDENAPIAKQTPLGCVLLGELGQQSLLWIHRILPHFLKLIAESAFIGSLKSNTKFLPDGRIQMKMPWKPGHPSFPDNRPMTMKRLCSLEKHLIQSNKVEQYNQG</sequence>
<dbReference type="Gene3D" id="2.40.70.10">
    <property type="entry name" value="Acid Proteases"/>
    <property type="match status" value="1"/>
</dbReference>
<evidence type="ECO:0000313" key="3">
    <source>
        <dbReference type="Proteomes" id="UP001347796"/>
    </source>
</evidence>
<dbReference type="PANTHER" id="PTHR47331:SF5">
    <property type="entry name" value="RIBONUCLEASE H"/>
    <property type="match status" value="1"/>
</dbReference>
<accession>A0AAN8PRC4</accession>
<reference evidence="2 3" key="1">
    <citation type="submission" date="2024-01" db="EMBL/GenBank/DDBJ databases">
        <title>The genome of the rayed Mediterranean limpet Patella caerulea (Linnaeus, 1758).</title>
        <authorList>
            <person name="Anh-Thu Weber A."/>
            <person name="Halstead-Nussloch G."/>
        </authorList>
    </citation>
    <scope>NUCLEOTIDE SEQUENCE [LARGE SCALE GENOMIC DNA]</scope>
    <source>
        <strain evidence="2">AATW-2023a</strain>
        <tissue evidence="2">Whole specimen</tissue>
    </source>
</reference>
<dbReference type="Proteomes" id="UP001347796">
    <property type="component" value="Unassembled WGS sequence"/>
</dbReference>
<protein>
    <recommendedName>
        <fullName evidence="4">Peptidase aspartic putative domain-containing protein</fullName>
    </recommendedName>
</protein>
<dbReference type="AlphaFoldDB" id="A0AAN8PRC4"/>
<dbReference type="EMBL" id="JAZGQO010000007">
    <property type="protein sequence ID" value="KAK6181003.1"/>
    <property type="molecule type" value="Genomic_DNA"/>
</dbReference>
<gene>
    <name evidence="2" type="ORF">SNE40_008952</name>
</gene>
<feature type="region of interest" description="Disordered" evidence="1">
    <location>
        <begin position="1"/>
        <end position="28"/>
    </location>
</feature>